<evidence type="ECO:0000313" key="1">
    <source>
        <dbReference type="EMBL" id="KAH9327295.1"/>
    </source>
</evidence>
<name>A0AA38GT00_TAXCH</name>
<evidence type="ECO:0000313" key="2">
    <source>
        <dbReference type="Proteomes" id="UP000824469"/>
    </source>
</evidence>
<protein>
    <submittedName>
        <fullName evidence="1">Uncharacterized protein</fullName>
    </submittedName>
</protein>
<keyword evidence="2" id="KW-1185">Reference proteome</keyword>
<feature type="non-terminal residue" evidence="1">
    <location>
        <position position="62"/>
    </location>
</feature>
<organism evidence="1 2">
    <name type="scientific">Taxus chinensis</name>
    <name type="common">Chinese yew</name>
    <name type="synonym">Taxus wallichiana var. chinensis</name>
    <dbReference type="NCBI Taxonomy" id="29808"/>
    <lineage>
        <taxon>Eukaryota</taxon>
        <taxon>Viridiplantae</taxon>
        <taxon>Streptophyta</taxon>
        <taxon>Embryophyta</taxon>
        <taxon>Tracheophyta</taxon>
        <taxon>Spermatophyta</taxon>
        <taxon>Pinopsida</taxon>
        <taxon>Pinidae</taxon>
        <taxon>Conifers II</taxon>
        <taxon>Cupressales</taxon>
        <taxon>Taxaceae</taxon>
        <taxon>Taxus</taxon>
    </lineage>
</organism>
<dbReference type="OMA" id="CHCCCIF"/>
<dbReference type="EMBL" id="JAHRHJ020000002">
    <property type="protein sequence ID" value="KAH9327295.1"/>
    <property type="molecule type" value="Genomic_DNA"/>
</dbReference>
<comment type="caution">
    <text evidence="1">The sequence shown here is derived from an EMBL/GenBank/DDBJ whole genome shotgun (WGS) entry which is preliminary data.</text>
</comment>
<dbReference type="Proteomes" id="UP000824469">
    <property type="component" value="Unassembled WGS sequence"/>
</dbReference>
<dbReference type="AlphaFoldDB" id="A0AA38GT00"/>
<proteinExistence type="predicted"/>
<sequence length="62" mass="7170">SFIFTIEDMAKWCHCCCIFCWSTYYIHNHGSSIGSHPSHLFGWTSYHYVPFGKGNSTKFLTS</sequence>
<feature type="non-terminal residue" evidence="1">
    <location>
        <position position="1"/>
    </location>
</feature>
<gene>
    <name evidence="1" type="ORF">KI387_007473</name>
</gene>
<reference evidence="1 2" key="1">
    <citation type="journal article" date="2021" name="Nat. Plants">
        <title>The Taxus genome provides insights into paclitaxel biosynthesis.</title>
        <authorList>
            <person name="Xiong X."/>
            <person name="Gou J."/>
            <person name="Liao Q."/>
            <person name="Li Y."/>
            <person name="Zhou Q."/>
            <person name="Bi G."/>
            <person name="Li C."/>
            <person name="Du R."/>
            <person name="Wang X."/>
            <person name="Sun T."/>
            <person name="Guo L."/>
            <person name="Liang H."/>
            <person name="Lu P."/>
            <person name="Wu Y."/>
            <person name="Zhang Z."/>
            <person name="Ro D.K."/>
            <person name="Shang Y."/>
            <person name="Huang S."/>
            <person name="Yan J."/>
        </authorList>
    </citation>
    <scope>NUCLEOTIDE SEQUENCE [LARGE SCALE GENOMIC DNA]</scope>
    <source>
        <strain evidence="1">Ta-2019</strain>
    </source>
</reference>
<accession>A0AA38GT00</accession>